<gene>
    <name evidence="1" type="ORF">ABIF29_009765</name>
</gene>
<dbReference type="Proteomes" id="UP001565471">
    <property type="component" value="Unassembled WGS sequence"/>
</dbReference>
<evidence type="ECO:0000313" key="1">
    <source>
        <dbReference type="EMBL" id="MEY9322966.1"/>
    </source>
</evidence>
<proteinExistence type="predicted"/>
<reference evidence="1 2" key="1">
    <citation type="submission" date="2024-07" db="EMBL/GenBank/DDBJ databases">
        <title>Genomic Encyclopedia of Type Strains, Phase V (KMG-V): Genome sequencing to study the core and pangenomes of soil and plant-associated prokaryotes.</title>
        <authorList>
            <person name="Whitman W."/>
        </authorList>
    </citation>
    <scope>NUCLEOTIDE SEQUENCE [LARGE SCALE GENOMIC DNA]</scope>
    <source>
        <strain evidence="1 2">USDA 415</strain>
    </source>
</reference>
<sequence>MIAIDWRDIQERRPQKVTFSLRTKCNLSPDRHGRMYAVASRGPGFHAGVFR</sequence>
<accession>A0ABV4FI98</accession>
<dbReference type="EMBL" id="JBGBZA010000002">
    <property type="protein sequence ID" value="MEY9322966.1"/>
    <property type="molecule type" value="Genomic_DNA"/>
</dbReference>
<protein>
    <submittedName>
        <fullName evidence="1">Uncharacterized protein</fullName>
    </submittedName>
</protein>
<feature type="non-terminal residue" evidence="1">
    <location>
        <position position="51"/>
    </location>
</feature>
<organism evidence="1 2">
    <name type="scientific">Bradyrhizobium elkanii</name>
    <dbReference type="NCBI Taxonomy" id="29448"/>
    <lineage>
        <taxon>Bacteria</taxon>
        <taxon>Pseudomonadati</taxon>
        <taxon>Pseudomonadota</taxon>
        <taxon>Alphaproteobacteria</taxon>
        <taxon>Hyphomicrobiales</taxon>
        <taxon>Nitrobacteraceae</taxon>
        <taxon>Bradyrhizobium</taxon>
    </lineage>
</organism>
<comment type="caution">
    <text evidence="1">The sequence shown here is derived from an EMBL/GenBank/DDBJ whole genome shotgun (WGS) entry which is preliminary data.</text>
</comment>
<name>A0ABV4FI98_BRAEL</name>
<evidence type="ECO:0000313" key="2">
    <source>
        <dbReference type="Proteomes" id="UP001565471"/>
    </source>
</evidence>
<keyword evidence="2" id="KW-1185">Reference proteome</keyword>